<keyword evidence="1" id="KW-0732">Signal</keyword>
<gene>
    <name evidence="3" type="ORF">GCM10007392_13330</name>
</gene>
<dbReference type="Pfam" id="PF04264">
    <property type="entry name" value="YceI"/>
    <property type="match status" value="1"/>
</dbReference>
<sequence>MNKLTLSLAVASASFFSTTVLAADYQIDPAHSAVTFETGHLGVSRLPGRFNEFSGSYVWSDANPGDNSVNIEIQTDSIDTNHADRDKHLRSPDFFNAKQYPTITFASTGYEGDAEGGVLTGELTMHGVTQSVELDVEKIDEGEDPWGGYRQGFVASTEVMRSDFGIDYFIPNVPDETELTIYIEGVRQ</sequence>
<comment type="caution">
    <text evidence="3">The sequence shown here is derived from an EMBL/GenBank/DDBJ whole genome shotgun (WGS) entry which is preliminary data.</text>
</comment>
<dbReference type="EMBL" id="BMXR01000003">
    <property type="protein sequence ID" value="GGX47795.1"/>
    <property type="molecule type" value="Genomic_DNA"/>
</dbReference>
<reference evidence="3" key="1">
    <citation type="journal article" date="2014" name="Int. J. Syst. Evol. Microbiol.">
        <title>Complete genome sequence of Corynebacterium casei LMG S-19264T (=DSM 44701T), isolated from a smear-ripened cheese.</title>
        <authorList>
            <consortium name="US DOE Joint Genome Institute (JGI-PGF)"/>
            <person name="Walter F."/>
            <person name="Albersmeier A."/>
            <person name="Kalinowski J."/>
            <person name="Ruckert C."/>
        </authorList>
    </citation>
    <scope>NUCLEOTIDE SEQUENCE</scope>
    <source>
        <strain evidence="3">KCTC 22169</strain>
    </source>
</reference>
<keyword evidence="4" id="KW-1185">Reference proteome</keyword>
<evidence type="ECO:0000256" key="1">
    <source>
        <dbReference type="SAM" id="SignalP"/>
    </source>
</evidence>
<proteinExistence type="predicted"/>
<accession>A0A918K464</accession>
<dbReference type="InterPro" id="IPR007372">
    <property type="entry name" value="Lipid/polyisoprenoid-bd_YceI"/>
</dbReference>
<dbReference type="SUPFAM" id="SSF101874">
    <property type="entry name" value="YceI-like"/>
    <property type="match status" value="1"/>
</dbReference>
<dbReference type="Proteomes" id="UP000626148">
    <property type="component" value="Unassembled WGS sequence"/>
</dbReference>
<organism evidence="3 4">
    <name type="scientific">Saccharospirillum salsuginis</name>
    <dbReference type="NCBI Taxonomy" id="418750"/>
    <lineage>
        <taxon>Bacteria</taxon>
        <taxon>Pseudomonadati</taxon>
        <taxon>Pseudomonadota</taxon>
        <taxon>Gammaproteobacteria</taxon>
        <taxon>Oceanospirillales</taxon>
        <taxon>Saccharospirillaceae</taxon>
        <taxon>Saccharospirillum</taxon>
    </lineage>
</organism>
<evidence type="ECO:0000259" key="2">
    <source>
        <dbReference type="SMART" id="SM00867"/>
    </source>
</evidence>
<dbReference type="PANTHER" id="PTHR34406:SF1">
    <property type="entry name" value="PROTEIN YCEI"/>
    <property type="match status" value="1"/>
</dbReference>
<evidence type="ECO:0000313" key="4">
    <source>
        <dbReference type="Proteomes" id="UP000626148"/>
    </source>
</evidence>
<dbReference type="InterPro" id="IPR036761">
    <property type="entry name" value="TTHA0802/YceI-like_sf"/>
</dbReference>
<dbReference type="RefSeq" id="WP_189607737.1">
    <property type="nucleotide sequence ID" value="NZ_BMXR01000003.1"/>
</dbReference>
<dbReference type="AlphaFoldDB" id="A0A918K464"/>
<name>A0A918K464_9GAMM</name>
<dbReference type="SMART" id="SM00867">
    <property type="entry name" value="YceI"/>
    <property type="match status" value="1"/>
</dbReference>
<evidence type="ECO:0000313" key="3">
    <source>
        <dbReference type="EMBL" id="GGX47795.1"/>
    </source>
</evidence>
<feature type="chain" id="PRO_5036862212" description="Lipid/polyisoprenoid-binding YceI-like domain-containing protein" evidence="1">
    <location>
        <begin position="23"/>
        <end position="188"/>
    </location>
</feature>
<feature type="domain" description="Lipid/polyisoprenoid-binding YceI-like" evidence="2">
    <location>
        <begin position="24"/>
        <end position="186"/>
    </location>
</feature>
<dbReference type="PANTHER" id="PTHR34406">
    <property type="entry name" value="PROTEIN YCEI"/>
    <property type="match status" value="1"/>
</dbReference>
<protein>
    <recommendedName>
        <fullName evidence="2">Lipid/polyisoprenoid-binding YceI-like domain-containing protein</fullName>
    </recommendedName>
</protein>
<dbReference type="Gene3D" id="2.40.128.110">
    <property type="entry name" value="Lipid/polyisoprenoid-binding, YceI-like"/>
    <property type="match status" value="1"/>
</dbReference>
<feature type="signal peptide" evidence="1">
    <location>
        <begin position="1"/>
        <end position="22"/>
    </location>
</feature>
<reference evidence="3" key="2">
    <citation type="submission" date="2020-09" db="EMBL/GenBank/DDBJ databases">
        <authorList>
            <person name="Sun Q."/>
            <person name="Kim S."/>
        </authorList>
    </citation>
    <scope>NUCLEOTIDE SEQUENCE</scope>
    <source>
        <strain evidence="3">KCTC 22169</strain>
    </source>
</reference>